<dbReference type="OrthoDB" id="703600at2"/>
<feature type="chain" id="PRO_5023124627" description="Toxin-antitoxin system YwqK family antitoxin" evidence="1">
    <location>
        <begin position="19"/>
        <end position="199"/>
    </location>
</feature>
<evidence type="ECO:0000256" key="1">
    <source>
        <dbReference type="SAM" id="SignalP"/>
    </source>
</evidence>
<dbReference type="Gene3D" id="2.20.110.10">
    <property type="entry name" value="Histone H3 K4-specific methyltransferase SET7/9 N-terminal domain"/>
    <property type="match status" value="1"/>
</dbReference>
<evidence type="ECO:0000313" key="2">
    <source>
        <dbReference type="EMBL" id="QEM09156.1"/>
    </source>
</evidence>
<keyword evidence="1" id="KW-0732">Signal</keyword>
<dbReference type="SUPFAM" id="SSF82185">
    <property type="entry name" value="Histone H3 K4-specific methyltransferase SET7/9 N-terminal domain"/>
    <property type="match status" value="1"/>
</dbReference>
<protein>
    <recommendedName>
        <fullName evidence="4">Toxin-antitoxin system YwqK family antitoxin</fullName>
    </recommendedName>
</protein>
<dbReference type="Proteomes" id="UP000251402">
    <property type="component" value="Chromosome"/>
</dbReference>
<reference evidence="2" key="1">
    <citation type="submission" date="2019-08" db="EMBL/GenBank/DDBJ databases">
        <title>Comparative genome analysis confer to the adaptation heavy metal polluted environment.</title>
        <authorList>
            <person name="Li Y."/>
        </authorList>
    </citation>
    <scope>NUCLEOTIDE SEQUENCE [LARGE SCALE GENOMIC DNA]</scope>
    <source>
        <strain evidence="2">P1</strain>
    </source>
</reference>
<dbReference type="AlphaFoldDB" id="A0A5C1HTJ8"/>
<organism evidence="2 3">
    <name type="scientific">Mucilaginibacter rubeus</name>
    <dbReference type="NCBI Taxonomy" id="2027860"/>
    <lineage>
        <taxon>Bacteria</taxon>
        <taxon>Pseudomonadati</taxon>
        <taxon>Bacteroidota</taxon>
        <taxon>Sphingobacteriia</taxon>
        <taxon>Sphingobacteriales</taxon>
        <taxon>Sphingobacteriaceae</taxon>
        <taxon>Mucilaginibacter</taxon>
    </lineage>
</organism>
<dbReference type="RefSeq" id="WP_146750012.1">
    <property type="nucleotide sequence ID" value="NZ_CP043450.1"/>
</dbReference>
<sequence>MRHLLTCLFILFSRNAMAQMPDYGLYNIHISDSGKTIRTQVHPVSGTISTRPDLLYYWFGNNAIHEQQGGFSGKLLNGIYEESDGNHHLIQQGIFRNGLRDGTWKTWTETGRLSSIITWQEGLKTGKFAYYDSKGTETQSGRYERDQLDGKIIFHAGSDSVRTVIYKKGKIVPSKNGSFLKRINIFKKKAGKTRQAPTS</sequence>
<proteinExistence type="predicted"/>
<evidence type="ECO:0000313" key="3">
    <source>
        <dbReference type="Proteomes" id="UP000251402"/>
    </source>
</evidence>
<dbReference type="KEGG" id="mrub:DEO27_003695"/>
<name>A0A5C1HTJ8_9SPHI</name>
<gene>
    <name evidence="2" type="ORF">DEO27_003695</name>
</gene>
<accession>A0A5C1HTJ8</accession>
<evidence type="ECO:0008006" key="4">
    <source>
        <dbReference type="Google" id="ProtNLM"/>
    </source>
</evidence>
<keyword evidence="3" id="KW-1185">Reference proteome</keyword>
<feature type="signal peptide" evidence="1">
    <location>
        <begin position="1"/>
        <end position="18"/>
    </location>
</feature>
<dbReference type="EMBL" id="CP043450">
    <property type="protein sequence ID" value="QEM09156.1"/>
    <property type="molecule type" value="Genomic_DNA"/>
</dbReference>